<dbReference type="GO" id="GO:0032259">
    <property type="term" value="P:methylation"/>
    <property type="evidence" value="ECO:0007669"/>
    <property type="project" value="UniProtKB-KW"/>
</dbReference>
<dbReference type="Proteomes" id="UP001209681">
    <property type="component" value="Unassembled WGS sequence"/>
</dbReference>
<reference evidence="2 3" key="1">
    <citation type="submission" date="2022-11" db="EMBL/GenBank/DDBJ databases">
        <title>Desulfobotulus tamanensis H1 sp. nov. - anaerobic, alkaliphilic, sulphate reducing bacterium isolated from terrestrial mud volcano.</title>
        <authorList>
            <person name="Frolova A."/>
            <person name="Merkel A.Y."/>
            <person name="Slobodkin A.I."/>
        </authorList>
    </citation>
    <scope>NUCLEOTIDE SEQUENCE [LARGE SCALE GENOMIC DNA]</scope>
    <source>
        <strain evidence="2 3">H1</strain>
    </source>
</reference>
<dbReference type="Pfam" id="PF08241">
    <property type="entry name" value="Methyltransf_11"/>
    <property type="match status" value="1"/>
</dbReference>
<gene>
    <name evidence="2" type="ORF">OOT00_09245</name>
</gene>
<keyword evidence="3" id="KW-1185">Reference proteome</keyword>
<protein>
    <submittedName>
        <fullName evidence="2">Methyltransferase domain-containing protein</fullName>
    </submittedName>
</protein>
<evidence type="ECO:0000313" key="3">
    <source>
        <dbReference type="Proteomes" id="UP001209681"/>
    </source>
</evidence>
<sequence>MKEKVAAAFSAKAHTYNEHARVQRRASEIFLDYLKDFSGNLPEAPVLEIGCGTGFVTKGLITLSGGRHHVITDLAPAMVELCEANLRRDFPAASMDFLVMDGEVLRENSSFGLVVSGFTIQWFTNLAQSLASLVDSLVPGGLLALSFQGEGSFTEWKKICEKENLPFSANPLPEGQVVAQILQKTGCRVTIYSGRMVESYPSPKYFFRSLGAIGAGTPLSEEKTDPRLLARIMKAWSRECEGRPAEVSYRVYFVFAQKPEDAAATRTKTILYTPLPLVVAETLEARGWGEGAFLGNTQSVKRTEEKKGCVEWQTFPDVFL</sequence>
<evidence type="ECO:0000259" key="1">
    <source>
        <dbReference type="Pfam" id="PF08241"/>
    </source>
</evidence>
<comment type="caution">
    <text evidence="2">The sequence shown here is derived from an EMBL/GenBank/DDBJ whole genome shotgun (WGS) entry which is preliminary data.</text>
</comment>
<name>A0ABT3N9N4_9BACT</name>
<organism evidence="2 3">
    <name type="scientific">Desulfobotulus pelophilus</name>
    <dbReference type="NCBI Taxonomy" id="2823377"/>
    <lineage>
        <taxon>Bacteria</taxon>
        <taxon>Pseudomonadati</taxon>
        <taxon>Thermodesulfobacteriota</taxon>
        <taxon>Desulfobacteria</taxon>
        <taxon>Desulfobacterales</taxon>
        <taxon>Desulfobacteraceae</taxon>
        <taxon>Desulfobotulus</taxon>
    </lineage>
</organism>
<dbReference type="InterPro" id="IPR029063">
    <property type="entry name" value="SAM-dependent_MTases_sf"/>
</dbReference>
<proteinExistence type="predicted"/>
<dbReference type="PANTHER" id="PTHR43861:SF1">
    <property type="entry name" value="TRANS-ACONITATE 2-METHYLTRANSFERASE"/>
    <property type="match status" value="1"/>
</dbReference>
<accession>A0ABT3N9N4</accession>
<dbReference type="EMBL" id="JAPFPW010000009">
    <property type="protein sequence ID" value="MCW7754173.1"/>
    <property type="molecule type" value="Genomic_DNA"/>
</dbReference>
<dbReference type="RefSeq" id="WP_265425092.1">
    <property type="nucleotide sequence ID" value="NZ_JAPFPW010000009.1"/>
</dbReference>
<dbReference type="PANTHER" id="PTHR43861">
    <property type="entry name" value="TRANS-ACONITATE 2-METHYLTRANSFERASE-RELATED"/>
    <property type="match status" value="1"/>
</dbReference>
<keyword evidence="2" id="KW-0808">Transferase</keyword>
<dbReference type="SUPFAM" id="SSF53335">
    <property type="entry name" value="S-adenosyl-L-methionine-dependent methyltransferases"/>
    <property type="match status" value="1"/>
</dbReference>
<dbReference type="CDD" id="cd02440">
    <property type="entry name" value="AdoMet_MTases"/>
    <property type="match status" value="1"/>
</dbReference>
<evidence type="ECO:0000313" key="2">
    <source>
        <dbReference type="EMBL" id="MCW7754173.1"/>
    </source>
</evidence>
<dbReference type="GO" id="GO:0008168">
    <property type="term" value="F:methyltransferase activity"/>
    <property type="evidence" value="ECO:0007669"/>
    <property type="project" value="UniProtKB-KW"/>
</dbReference>
<keyword evidence="2" id="KW-0489">Methyltransferase</keyword>
<dbReference type="Gene3D" id="3.40.50.150">
    <property type="entry name" value="Vaccinia Virus protein VP39"/>
    <property type="match status" value="1"/>
</dbReference>
<dbReference type="InterPro" id="IPR013216">
    <property type="entry name" value="Methyltransf_11"/>
</dbReference>
<feature type="domain" description="Methyltransferase type 11" evidence="1">
    <location>
        <begin position="47"/>
        <end position="144"/>
    </location>
</feature>